<keyword evidence="2" id="KW-0472">Membrane</keyword>
<dbReference type="Proteomes" id="UP000091956">
    <property type="component" value="Unassembled WGS sequence"/>
</dbReference>
<gene>
    <name evidence="3" type="ORF">VE01_09977</name>
</gene>
<sequence>MPEAAAMGRRFVAIPNIDIGLSPRHFLGSPPQQLRERQDIVVCPKPNSHRCDDTGFPNDCCLDTEFCFVDNNFNSSCCAIGNNCASVNICTDTAFFYCHTTSTITAATTSPTRSVSSGSSITSPPNPNITVFPACCPRPCSAASAYQCPESLGGGCCSLGYSCLSNACYKSIPTTSSTTSSSVPSCPTSDIPCTDDVGGCCNSAAHCTMLESTGYCATGSAAPTERRIGGTSGNNVIEKPRGGGGLSSGAKAGIGAGVAIGALLVIGAAVWWWISRRRQAGGSAPRGSGRGSGPWGSAHGGTETVVSMQQGSTPGAPDMAGRGTEDYFGPTAGIGPFTGAEGAGAARSGAVPVSPNQPGDIQPAVEIGEALGRRTPVSPGPSTQHEYWKHGAKTVNEHVELE</sequence>
<evidence type="ECO:0000256" key="1">
    <source>
        <dbReference type="SAM" id="MobiDB-lite"/>
    </source>
</evidence>
<organism evidence="3 4">
    <name type="scientific">Pseudogymnoascus verrucosus</name>
    <dbReference type="NCBI Taxonomy" id="342668"/>
    <lineage>
        <taxon>Eukaryota</taxon>
        <taxon>Fungi</taxon>
        <taxon>Dikarya</taxon>
        <taxon>Ascomycota</taxon>
        <taxon>Pezizomycotina</taxon>
        <taxon>Leotiomycetes</taxon>
        <taxon>Thelebolales</taxon>
        <taxon>Thelebolaceae</taxon>
        <taxon>Pseudogymnoascus</taxon>
    </lineage>
</organism>
<dbReference type="STRING" id="342668.A0A1B8G8T3"/>
<name>A0A1B8G8T3_9PEZI</name>
<dbReference type="AlphaFoldDB" id="A0A1B8G8T3"/>
<evidence type="ECO:0000256" key="2">
    <source>
        <dbReference type="SAM" id="Phobius"/>
    </source>
</evidence>
<dbReference type="EMBL" id="KV460271">
    <property type="protein sequence ID" value="OBT92242.1"/>
    <property type="molecule type" value="Genomic_DNA"/>
</dbReference>
<feature type="region of interest" description="Disordered" evidence="1">
    <location>
        <begin position="227"/>
        <end position="246"/>
    </location>
</feature>
<dbReference type="GeneID" id="28843363"/>
<dbReference type="RefSeq" id="XP_018125975.1">
    <property type="nucleotide sequence ID" value="XM_018279384.1"/>
</dbReference>
<protein>
    <submittedName>
        <fullName evidence="3">Uncharacterized protein</fullName>
    </submittedName>
</protein>
<reference evidence="3 4" key="1">
    <citation type="submission" date="2016-03" db="EMBL/GenBank/DDBJ databases">
        <title>Comparative genomics of Pseudogymnoascus destructans, the fungus causing white-nose syndrome of bats.</title>
        <authorList>
            <person name="Palmer J.M."/>
            <person name="Drees K.P."/>
            <person name="Foster J.T."/>
            <person name="Lindner D.L."/>
        </authorList>
    </citation>
    <scope>NUCLEOTIDE SEQUENCE [LARGE SCALE GENOMIC DNA]</scope>
    <source>
        <strain evidence="3 4">UAMH 10579</strain>
    </source>
</reference>
<keyword evidence="4" id="KW-1185">Reference proteome</keyword>
<keyword evidence="2" id="KW-1133">Transmembrane helix</keyword>
<keyword evidence="2" id="KW-0812">Transmembrane</keyword>
<proteinExistence type="predicted"/>
<feature type="region of interest" description="Disordered" evidence="1">
    <location>
        <begin position="280"/>
        <end position="326"/>
    </location>
</feature>
<dbReference type="OrthoDB" id="4499262at2759"/>
<reference evidence="4" key="2">
    <citation type="journal article" date="2018" name="Nat. Commun.">
        <title>Extreme sensitivity to ultraviolet light in the fungal pathogen causing white-nose syndrome of bats.</title>
        <authorList>
            <person name="Palmer J.M."/>
            <person name="Drees K.P."/>
            <person name="Foster J.T."/>
            <person name="Lindner D.L."/>
        </authorList>
    </citation>
    <scope>NUCLEOTIDE SEQUENCE [LARGE SCALE GENOMIC DNA]</scope>
    <source>
        <strain evidence="4">UAMH 10579</strain>
    </source>
</reference>
<feature type="region of interest" description="Disordered" evidence="1">
    <location>
        <begin position="339"/>
        <end position="402"/>
    </location>
</feature>
<feature type="transmembrane region" description="Helical" evidence="2">
    <location>
        <begin position="254"/>
        <end position="274"/>
    </location>
</feature>
<feature type="compositionally biased region" description="Polar residues" evidence="1">
    <location>
        <begin position="304"/>
        <end position="313"/>
    </location>
</feature>
<accession>A0A1B8G8T3</accession>
<evidence type="ECO:0000313" key="3">
    <source>
        <dbReference type="EMBL" id="OBT92242.1"/>
    </source>
</evidence>
<feature type="compositionally biased region" description="Low complexity" evidence="1">
    <location>
        <begin position="339"/>
        <end position="350"/>
    </location>
</feature>
<evidence type="ECO:0000313" key="4">
    <source>
        <dbReference type="Proteomes" id="UP000091956"/>
    </source>
</evidence>